<dbReference type="GO" id="GO:0005730">
    <property type="term" value="C:nucleolus"/>
    <property type="evidence" value="ECO:0007669"/>
    <property type="project" value="UniProtKB-SubCell"/>
</dbReference>
<dbReference type="CDD" id="cd11370">
    <property type="entry name" value="RNase_PH_RRP41"/>
    <property type="match status" value="1"/>
</dbReference>
<evidence type="ECO:0000313" key="8">
    <source>
        <dbReference type="EMBL" id="CCI45860.1"/>
    </source>
</evidence>
<comment type="similarity">
    <text evidence="3">Belongs to the RNase PH family.</text>
</comment>
<organism evidence="8 9">
    <name type="scientific">Albugo candida</name>
    <dbReference type="NCBI Taxonomy" id="65357"/>
    <lineage>
        <taxon>Eukaryota</taxon>
        <taxon>Sar</taxon>
        <taxon>Stramenopiles</taxon>
        <taxon>Oomycota</taxon>
        <taxon>Peronosporomycetes</taxon>
        <taxon>Albuginales</taxon>
        <taxon>Albuginaceae</taxon>
        <taxon>Albugo</taxon>
    </lineage>
</organism>
<dbReference type="GO" id="GO:0003723">
    <property type="term" value="F:RNA binding"/>
    <property type="evidence" value="ECO:0007669"/>
    <property type="project" value="TreeGrafter"/>
</dbReference>
<dbReference type="InterPro" id="IPR050080">
    <property type="entry name" value="RNase_PH"/>
</dbReference>
<sequence length="259" mass="28444">MASKAMDGEYISLAGLRLDGRREDETRRVRARIGIFHRADGSAYIEQGNTKVLVVVYGPRQVDNTTLKNIKGAASLVKKAVVHCECTQAPFATSDRKMSRNASDRKNVEMSSAIKQIFESCILTNLYPQSQISIYPQVLQSDGGELAASINATSLALMDAGIALNDFVVASTAGFVQQTTLCDLNSFEQAARGPQITVAINPRTRHVNYLKMEAKLALEVFEQVMEMAINGCDRIGSTLQQVVRTTTGDKVQKREIRIL</sequence>
<dbReference type="GO" id="GO:0071028">
    <property type="term" value="P:nuclear mRNA surveillance"/>
    <property type="evidence" value="ECO:0007669"/>
    <property type="project" value="TreeGrafter"/>
</dbReference>
<dbReference type="InterPro" id="IPR020568">
    <property type="entry name" value="Ribosomal_Su5_D2-typ_SF"/>
</dbReference>
<dbReference type="Pfam" id="PF03725">
    <property type="entry name" value="RNase_PH_C"/>
    <property type="match status" value="1"/>
</dbReference>
<evidence type="ECO:0000313" key="9">
    <source>
        <dbReference type="Proteomes" id="UP000053237"/>
    </source>
</evidence>
<feature type="domain" description="Exoribonuclease phosphorolytic" evidence="6">
    <location>
        <begin position="25"/>
        <end position="162"/>
    </location>
</feature>
<dbReference type="InterPro" id="IPR001247">
    <property type="entry name" value="ExoRNase_PH_dom1"/>
</dbReference>
<dbReference type="SUPFAM" id="SSF55666">
    <property type="entry name" value="Ribonuclease PH domain 2-like"/>
    <property type="match status" value="1"/>
</dbReference>
<evidence type="ECO:0000256" key="3">
    <source>
        <dbReference type="ARBA" id="ARBA00006678"/>
    </source>
</evidence>
<dbReference type="Gene3D" id="3.30.230.70">
    <property type="entry name" value="GHMP Kinase, N-terminal domain"/>
    <property type="match status" value="1"/>
</dbReference>
<feature type="domain" description="Exoribonuclease phosphorolytic" evidence="7">
    <location>
        <begin position="166"/>
        <end position="230"/>
    </location>
</feature>
<dbReference type="Pfam" id="PF01138">
    <property type="entry name" value="RNase_PH"/>
    <property type="match status" value="1"/>
</dbReference>
<evidence type="ECO:0000256" key="4">
    <source>
        <dbReference type="ARBA" id="ARBA00022490"/>
    </source>
</evidence>
<comment type="subcellular location">
    <subcellularLocation>
        <location evidence="1">Cytoplasm</location>
    </subcellularLocation>
    <subcellularLocation>
        <location evidence="2">Nucleus</location>
        <location evidence="2">Nucleolus</location>
    </subcellularLocation>
</comment>
<protein>
    <submittedName>
        <fullName evidence="8">Uncharacterized protein</fullName>
    </submittedName>
</protein>
<comment type="caution">
    <text evidence="8">The sequence shown here is derived from an EMBL/GenBank/DDBJ whole genome shotgun (WGS) entry which is preliminary data.</text>
</comment>
<evidence type="ECO:0000259" key="7">
    <source>
        <dbReference type="Pfam" id="PF03725"/>
    </source>
</evidence>
<dbReference type="FunFam" id="3.30.230.70:FF:000004">
    <property type="entry name" value="Exosome complex component Rrp41"/>
    <property type="match status" value="1"/>
</dbReference>
<proteinExistence type="inferred from homology"/>
<dbReference type="GO" id="GO:0071051">
    <property type="term" value="P:poly(A)-dependent snoRNA 3'-end processing"/>
    <property type="evidence" value="ECO:0007669"/>
    <property type="project" value="TreeGrafter"/>
</dbReference>
<dbReference type="GO" id="GO:0000177">
    <property type="term" value="C:cytoplasmic exosome (RNase complex)"/>
    <property type="evidence" value="ECO:0007669"/>
    <property type="project" value="TreeGrafter"/>
</dbReference>
<accession>A0A024GGP0</accession>
<dbReference type="InterPro" id="IPR027408">
    <property type="entry name" value="PNPase/RNase_PH_dom_sf"/>
</dbReference>
<dbReference type="InterPro" id="IPR015847">
    <property type="entry name" value="ExoRNase_PH_dom2"/>
</dbReference>
<evidence type="ECO:0000256" key="5">
    <source>
        <dbReference type="ARBA" id="ARBA00022835"/>
    </source>
</evidence>
<evidence type="ECO:0000259" key="6">
    <source>
        <dbReference type="Pfam" id="PF01138"/>
    </source>
</evidence>
<dbReference type="GO" id="GO:0000176">
    <property type="term" value="C:nuclear exosome (RNase complex)"/>
    <property type="evidence" value="ECO:0007669"/>
    <property type="project" value="TreeGrafter"/>
</dbReference>
<dbReference type="AlphaFoldDB" id="A0A024GGP0"/>
<evidence type="ECO:0000256" key="1">
    <source>
        <dbReference type="ARBA" id="ARBA00004496"/>
    </source>
</evidence>
<dbReference type="FunCoup" id="A0A024GGP0">
    <property type="interactions" value="418"/>
</dbReference>
<dbReference type="GO" id="GO:0034475">
    <property type="term" value="P:U4 snRNA 3'-end processing"/>
    <property type="evidence" value="ECO:0007669"/>
    <property type="project" value="TreeGrafter"/>
</dbReference>
<evidence type="ECO:0000256" key="2">
    <source>
        <dbReference type="ARBA" id="ARBA00004604"/>
    </source>
</evidence>
<keyword evidence="9" id="KW-1185">Reference proteome</keyword>
<name>A0A024GGP0_9STRA</name>
<dbReference type="STRING" id="65357.A0A024GGP0"/>
<gene>
    <name evidence="8" type="ORF">BN9_067700</name>
</gene>
<dbReference type="EMBL" id="CAIX01000110">
    <property type="protein sequence ID" value="CCI45860.1"/>
    <property type="molecule type" value="Genomic_DNA"/>
</dbReference>
<dbReference type="Proteomes" id="UP000053237">
    <property type="component" value="Unassembled WGS sequence"/>
</dbReference>
<dbReference type="PANTHER" id="PTHR11953">
    <property type="entry name" value="EXOSOME COMPLEX COMPONENT"/>
    <property type="match status" value="1"/>
</dbReference>
<dbReference type="GO" id="GO:0016075">
    <property type="term" value="P:rRNA catabolic process"/>
    <property type="evidence" value="ECO:0007669"/>
    <property type="project" value="TreeGrafter"/>
</dbReference>
<dbReference type="InterPro" id="IPR036345">
    <property type="entry name" value="ExoRNase_PH_dom2_sf"/>
</dbReference>
<keyword evidence="5" id="KW-0271">Exosome</keyword>
<dbReference type="PANTHER" id="PTHR11953:SF0">
    <property type="entry name" value="EXOSOME COMPLEX COMPONENT RRP41"/>
    <property type="match status" value="1"/>
</dbReference>
<reference evidence="8 9" key="1">
    <citation type="submission" date="2012-05" db="EMBL/GenBank/DDBJ databases">
        <title>Recombination and specialization in a pathogen metapopulation.</title>
        <authorList>
            <person name="Gardiner A."/>
            <person name="Kemen E."/>
            <person name="Schultz-Larsen T."/>
            <person name="MacLean D."/>
            <person name="Van Oosterhout C."/>
            <person name="Jones J.D.G."/>
        </authorList>
    </citation>
    <scope>NUCLEOTIDE SEQUENCE [LARGE SCALE GENOMIC DNA]</scope>
    <source>
        <strain evidence="8 9">Ac Nc2</strain>
    </source>
</reference>
<dbReference type="OrthoDB" id="27298at2759"/>
<keyword evidence="4" id="KW-0963">Cytoplasm</keyword>
<dbReference type="InParanoid" id="A0A024GGP0"/>
<dbReference type="SUPFAM" id="SSF54211">
    <property type="entry name" value="Ribosomal protein S5 domain 2-like"/>
    <property type="match status" value="1"/>
</dbReference>